<dbReference type="PANTHER" id="PTHR11207">
    <property type="entry name" value="RIBONUCLEASE III"/>
    <property type="match status" value="1"/>
</dbReference>
<evidence type="ECO:0000256" key="6">
    <source>
        <dbReference type="ARBA" id="ARBA00022552"/>
    </source>
</evidence>
<comment type="function">
    <text evidence="15">Digests double-stranded RNA. Involved in the processing of primary rRNA transcript to yield the immediate precursors to the large and small rRNAs (23S and 16S). Processes some mRNAs, and tRNAs when they are encoded in the rRNA operon. Processes pre-crRNA and tracrRNA of type II CRISPR loci if present in the organism.</text>
</comment>
<dbReference type="FunFam" id="3.30.160.20:FF:000003">
    <property type="entry name" value="Ribonuclease 3"/>
    <property type="match status" value="1"/>
</dbReference>
<evidence type="ECO:0000256" key="7">
    <source>
        <dbReference type="ARBA" id="ARBA00022664"/>
    </source>
</evidence>
<feature type="binding site" evidence="15">
    <location>
        <position position="127"/>
    </location>
    <ligand>
        <name>Mg(2+)</name>
        <dbReference type="ChEBI" id="CHEBI:18420"/>
    </ligand>
</feature>
<organism evidence="18 19">
    <name type="scientific">Thermohalobacter berrensis</name>
    <dbReference type="NCBI Taxonomy" id="99594"/>
    <lineage>
        <taxon>Bacteria</taxon>
        <taxon>Bacillati</taxon>
        <taxon>Bacillota</taxon>
        <taxon>Tissierellia</taxon>
        <taxon>Tissierellales</taxon>
        <taxon>Thermohalobacteraceae</taxon>
        <taxon>Thermohalobacter</taxon>
    </lineage>
</organism>
<dbReference type="OrthoDB" id="9805026at2"/>
<dbReference type="HAMAP" id="MF_00104">
    <property type="entry name" value="RNase_III"/>
    <property type="match status" value="1"/>
</dbReference>
<keyword evidence="14 15" id="KW-0694">RNA-binding</keyword>
<evidence type="ECO:0000256" key="11">
    <source>
        <dbReference type="ARBA" id="ARBA00022759"/>
    </source>
</evidence>
<keyword evidence="13 15" id="KW-0460">Magnesium</keyword>
<keyword evidence="12 15" id="KW-0378">Hydrolase</keyword>
<keyword evidence="6 15" id="KW-0698">rRNA processing</keyword>
<dbReference type="Gene3D" id="3.30.160.20">
    <property type="match status" value="1"/>
</dbReference>
<evidence type="ECO:0000256" key="3">
    <source>
        <dbReference type="ARBA" id="ARBA00010183"/>
    </source>
</evidence>
<gene>
    <name evidence="15" type="primary">rnc</name>
    <name evidence="18" type="ORF">BET03_00800</name>
</gene>
<evidence type="ECO:0000256" key="4">
    <source>
        <dbReference type="ARBA" id="ARBA00011738"/>
    </source>
</evidence>
<evidence type="ECO:0000256" key="10">
    <source>
        <dbReference type="ARBA" id="ARBA00022723"/>
    </source>
</evidence>
<dbReference type="SMART" id="SM00358">
    <property type="entry name" value="DSRM"/>
    <property type="match status" value="1"/>
</dbReference>
<comment type="similarity">
    <text evidence="3">Belongs to the ribonuclease III family.</text>
</comment>
<dbReference type="NCBIfam" id="TIGR02191">
    <property type="entry name" value="RNaseIII"/>
    <property type="match status" value="1"/>
</dbReference>
<dbReference type="RefSeq" id="WP_120166261.1">
    <property type="nucleotide sequence ID" value="NZ_MCIB01000001.1"/>
</dbReference>
<dbReference type="GO" id="GO:0010468">
    <property type="term" value="P:regulation of gene expression"/>
    <property type="evidence" value="ECO:0007669"/>
    <property type="project" value="TreeGrafter"/>
</dbReference>
<evidence type="ECO:0000256" key="1">
    <source>
        <dbReference type="ARBA" id="ARBA00000109"/>
    </source>
</evidence>
<evidence type="ECO:0000256" key="13">
    <source>
        <dbReference type="ARBA" id="ARBA00022842"/>
    </source>
</evidence>
<accession>A0A419TAB0</accession>
<evidence type="ECO:0000313" key="19">
    <source>
        <dbReference type="Proteomes" id="UP000284177"/>
    </source>
</evidence>
<keyword evidence="8 15" id="KW-0819">tRNA processing</keyword>
<keyword evidence="15" id="KW-0699">rRNA-binding</keyword>
<dbReference type="PROSITE" id="PS00517">
    <property type="entry name" value="RNASE_3_1"/>
    <property type="match status" value="1"/>
</dbReference>
<dbReference type="GO" id="GO:0046872">
    <property type="term" value="F:metal ion binding"/>
    <property type="evidence" value="ECO:0007669"/>
    <property type="project" value="UniProtKB-KW"/>
</dbReference>
<dbReference type="EMBL" id="MCIB01000001">
    <property type="protein sequence ID" value="RKD34403.1"/>
    <property type="molecule type" value="Genomic_DNA"/>
</dbReference>
<evidence type="ECO:0000259" key="16">
    <source>
        <dbReference type="PROSITE" id="PS50137"/>
    </source>
</evidence>
<dbReference type="InterPro" id="IPR036389">
    <property type="entry name" value="RNase_III_sf"/>
</dbReference>
<feature type="active site" evidence="15">
    <location>
        <position position="58"/>
    </location>
</feature>
<evidence type="ECO:0000256" key="12">
    <source>
        <dbReference type="ARBA" id="ARBA00022801"/>
    </source>
</evidence>
<reference evidence="18 19" key="1">
    <citation type="submission" date="2016-08" db="EMBL/GenBank/DDBJ databases">
        <title>Novel Firmicutes and Novel Genomes.</title>
        <authorList>
            <person name="Poppleton D.I."/>
            <person name="Gribaldo S."/>
        </authorList>
    </citation>
    <scope>NUCLEOTIDE SEQUENCE [LARGE SCALE GENOMIC DNA]</scope>
    <source>
        <strain evidence="18 19">CTT3</strain>
    </source>
</reference>
<feature type="binding site" evidence="15">
    <location>
        <position position="130"/>
    </location>
    <ligand>
        <name>Mg(2+)</name>
        <dbReference type="ChEBI" id="CHEBI:18420"/>
    </ligand>
</feature>
<dbReference type="GO" id="GO:0042802">
    <property type="term" value="F:identical protein binding"/>
    <property type="evidence" value="ECO:0007669"/>
    <property type="project" value="UniProtKB-ARBA"/>
</dbReference>
<dbReference type="SMART" id="SM00535">
    <property type="entry name" value="RIBOc"/>
    <property type="match status" value="1"/>
</dbReference>
<dbReference type="PROSITE" id="PS50142">
    <property type="entry name" value="RNASE_3_2"/>
    <property type="match status" value="1"/>
</dbReference>
<keyword evidence="9 15" id="KW-0540">Nuclease</keyword>
<dbReference type="GO" id="GO:0005737">
    <property type="term" value="C:cytoplasm"/>
    <property type="evidence" value="ECO:0007669"/>
    <property type="project" value="UniProtKB-SubCell"/>
</dbReference>
<dbReference type="InterPro" id="IPR011907">
    <property type="entry name" value="RNase_III"/>
</dbReference>
<feature type="binding site" evidence="15">
    <location>
        <position position="54"/>
    </location>
    <ligand>
        <name>Mg(2+)</name>
        <dbReference type="ChEBI" id="CHEBI:18420"/>
    </ligand>
</feature>
<evidence type="ECO:0000256" key="8">
    <source>
        <dbReference type="ARBA" id="ARBA00022694"/>
    </source>
</evidence>
<dbReference type="PANTHER" id="PTHR11207:SF0">
    <property type="entry name" value="RIBONUCLEASE 3"/>
    <property type="match status" value="1"/>
</dbReference>
<dbReference type="FunFam" id="1.10.1520.10:FF:000001">
    <property type="entry name" value="Ribonuclease 3"/>
    <property type="match status" value="1"/>
</dbReference>
<keyword evidence="5 15" id="KW-0963">Cytoplasm</keyword>
<dbReference type="PROSITE" id="PS50137">
    <property type="entry name" value="DS_RBD"/>
    <property type="match status" value="1"/>
</dbReference>
<protein>
    <recommendedName>
        <fullName evidence="15">Ribonuclease 3</fullName>
        <ecNumber evidence="15">3.1.26.3</ecNumber>
    </recommendedName>
    <alternativeName>
        <fullName evidence="15">Ribonuclease III</fullName>
        <shortName evidence="15">RNase III</shortName>
    </alternativeName>
</protein>
<dbReference type="InterPro" id="IPR014720">
    <property type="entry name" value="dsRBD_dom"/>
</dbReference>
<feature type="domain" description="RNase III" evidence="17">
    <location>
        <begin position="12"/>
        <end position="141"/>
    </location>
</feature>
<dbReference type="SUPFAM" id="SSF69065">
    <property type="entry name" value="RNase III domain-like"/>
    <property type="match status" value="1"/>
</dbReference>
<dbReference type="AlphaFoldDB" id="A0A419TAB0"/>
<dbReference type="CDD" id="cd10845">
    <property type="entry name" value="DSRM_RNAse_III_family"/>
    <property type="match status" value="1"/>
</dbReference>
<dbReference type="InterPro" id="IPR000999">
    <property type="entry name" value="RNase_III_dom"/>
</dbReference>
<dbReference type="GO" id="GO:0008033">
    <property type="term" value="P:tRNA processing"/>
    <property type="evidence" value="ECO:0007669"/>
    <property type="project" value="UniProtKB-KW"/>
</dbReference>
<comment type="cofactor">
    <cofactor evidence="15">
        <name>Mg(2+)</name>
        <dbReference type="ChEBI" id="CHEBI:18420"/>
    </cofactor>
</comment>
<dbReference type="SUPFAM" id="SSF54768">
    <property type="entry name" value="dsRNA-binding domain-like"/>
    <property type="match status" value="1"/>
</dbReference>
<dbReference type="GO" id="GO:0006364">
    <property type="term" value="P:rRNA processing"/>
    <property type="evidence" value="ECO:0007669"/>
    <property type="project" value="UniProtKB-UniRule"/>
</dbReference>
<comment type="subcellular location">
    <subcellularLocation>
        <location evidence="2 15">Cytoplasm</location>
    </subcellularLocation>
</comment>
<dbReference type="GO" id="GO:0006397">
    <property type="term" value="P:mRNA processing"/>
    <property type="evidence" value="ECO:0007669"/>
    <property type="project" value="UniProtKB-UniRule"/>
</dbReference>
<keyword evidence="10 15" id="KW-0479">Metal-binding</keyword>
<dbReference type="GO" id="GO:0019843">
    <property type="term" value="F:rRNA binding"/>
    <property type="evidence" value="ECO:0007669"/>
    <property type="project" value="UniProtKB-KW"/>
</dbReference>
<name>A0A419TAB0_9FIRM</name>
<dbReference type="CDD" id="cd00593">
    <property type="entry name" value="RIBOc"/>
    <property type="match status" value="1"/>
</dbReference>
<evidence type="ECO:0000256" key="5">
    <source>
        <dbReference type="ARBA" id="ARBA00022490"/>
    </source>
</evidence>
<dbReference type="GO" id="GO:0003725">
    <property type="term" value="F:double-stranded RNA binding"/>
    <property type="evidence" value="ECO:0007669"/>
    <property type="project" value="TreeGrafter"/>
</dbReference>
<keyword evidence="19" id="KW-1185">Reference proteome</keyword>
<keyword evidence="11 15" id="KW-0255">Endonuclease</keyword>
<dbReference type="GO" id="GO:0004525">
    <property type="term" value="F:ribonuclease III activity"/>
    <property type="evidence" value="ECO:0007669"/>
    <property type="project" value="UniProtKB-UniRule"/>
</dbReference>
<dbReference type="Gene3D" id="1.10.1520.10">
    <property type="entry name" value="Ribonuclease III domain"/>
    <property type="match status" value="1"/>
</dbReference>
<feature type="active site" evidence="15">
    <location>
        <position position="130"/>
    </location>
</feature>
<comment type="catalytic activity">
    <reaction evidence="1 15">
        <text>Endonucleolytic cleavage to 5'-phosphomonoester.</text>
        <dbReference type="EC" id="3.1.26.3"/>
    </reaction>
</comment>
<evidence type="ECO:0000256" key="2">
    <source>
        <dbReference type="ARBA" id="ARBA00004496"/>
    </source>
</evidence>
<comment type="subunit">
    <text evidence="4 15">Homodimer.</text>
</comment>
<evidence type="ECO:0000313" key="18">
    <source>
        <dbReference type="EMBL" id="RKD34403.1"/>
    </source>
</evidence>
<dbReference type="EC" id="3.1.26.3" evidence="15"/>
<proteinExistence type="inferred from homology"/>
<evidence type="ECO:0000259" key="17">
    <source>
        <dbReference type="PROSITE" id="PS50142"/>
    </source>
</evidence>
<feature type="domain" description="DRBM" evidence="16">
    <location>
        <begin position="168"/>
        <end position="237"/>
    </location>
</feature>
<evidence type="ECO:0000256" key="9">
    <source>
        <dbReference type="ARBA" id="ARBA00022722"/>
    </source>
</evidence>
<dbReference type="Proteomes" id="UP000284177">
    <property type="component" value="Unassembled WGS sequence"/>
</dbReference>
<comment type="caution">
    <text evidence="18">The sequence shown here is derived from an EMBL/GenBank/DDBJ whole genome shotgun (WGS) entry which is preliminary data.</text>
</comment>
<evidence type="ECO:0000256" key="14">
    <source>
        <dbReference type="ARBA" id="ARBA00022884"/>
    </source>
</evidence>
<keyword evidence="7 15" id="KW-0507">mRNA processing</keyword>
<sequence length="240" mass="26946">MGKLSTERKKQLIDLQNKIKYNFKDLNLIDRALTHSSYANENKDKNIKNNERLEFLGDSVLGLVVSNYIFEKYPNYPEGELSKLRALVVCEPSLANVAKKIELGKYLSLGKGEEATGGRERVSILADAFEALIGSIYLDGGFKNAKNFVLSNLSKLIEEAVKGKLFLDYKTQLQEEVQKDSNDKIKYNVIDEEGPDHRKTFYVEVRVGNNVLGEGKGKSKKEAEQCAAKAALFRMGVLDE</sequence>
<evidence type="ECO:0000256" key="15">
    <source>
        <dbReference type="HAMAP-Rule" id="MF_00104"/>
    </source>
</evidence>
<dbReference type="Pfam" id="PF00035">
    <property type="entry name" value="dsrm"/>
    <property type="match status" value="1"/>
</dbReference>
<dbReference type="Pfam" id="PF14622">
    <property type="entry name" value="Ribonucleas_3_3"/>
    <property type="match status" value="1"/>
</dbReference>